<feature type="compositionally biased region" description="Polar residues" evidence="2">
    <location>
        <begin position="87"/>
        <end position="100"/>
    </location>
</feature>
<feature type="region of interest" description="Disordered" evidence="2">
    <location>
        <begin position="132"/>
        <end position="174"/>
    </location>
</feature>
<dbReference type="Proteomes" id="UP000723463">
    <property type="component" value="Unassembled WGS sequence"/>
</dbReference>
<evidence type="ECO:0000256" key="2">
    <source>
        <dbReference type="SAM" id="MobiDB-lite"/>
    </source>
</evidence>
<feature type="region of interest" description="Disordered" evidence="2">
    <location>
        <begin position="232"/>
        <end position="278"/>
    </location>
</feature>
<feature type="region of interest" description="Disordered" evidence="2">
    <location>
        <begin position="475"/>
        <end position="517"/>
    </location>
</feature>
<feature type="coiled-coil region" evidence="1">
    <location>
        <begin position="338"/>
        <end position="372"/>
    </location>
</feature>
<feature type="region of interest" description="Disordered" evidence="2">
    <location>
        <begin position="538"/>
        <end position="567"/>
    </location>
</feature>
<sequence length="735" mass="81324">MLATHLKSKGASSSSTNDSTNTNTTNNHSHTSFAQGYANPSSSSSSNDNQETNPQSMSARLSTGMMPYFIPPPPPGASHPSRGANGSGYSDDTSNNNTDSVLDLMTPPMSPTEHSFDFAATINSRFDAATTLSSSSSSTSTSAHRQYHHQHHQPSTFSLDEPLYSPRTDRMDRTDRTDRTLLSALGTSSPASSGFSSVVSPRPVSFHWDDYQSLEEDQDDSSDQDDFDYKTRYRHHRPPRQEKYPQKYPQKHQHYESDDDDDEIEVGDTEAGEDDEDRMRRAYQRQFEGHHSLVRRRSSFGGRGNGGGHGVDSYSEDSKYDSVRHGIGQSVSDVSEELTKARMAMNRASQAMRSMEAELKAMQLSIDESKASSASARSAIEENFWRLECLALTLEKDKQDMSKQLQAAGKDAHQAVETVTNWEVRIDWLERRVENTSEYVSELVLSEQECMSFIKMIIQQNQRYAMPAISKATERNIKLMAPPKQRVISPSPMRPMSPAPAHSIQPSPSPPPPPFASSRVGHIPISWLLEPILPPRPPDLSSARVTELHESANSSDSSSTRNADPPAEFWRDFSRLTRAFETGQQRTPFSPFQRTRTRSASQGYGSSAPNFQQGSSSSSINSSTSTSGVGGGGNSLFKQAMVRRPQVEALSPMPKILPPAVSASKMANPKQRGQNLAHLPVHSWLQFQFNKTMTTPGPLGKKKKTNVLGFQPITIFQTTTDGLSFVPHHGTNMKR</sequence>
<evidence type="ECO:0000256" key="1">
    <source>
        <dbReference type="SAM" id="Coils"/>
    </source>
</evidence>
<feature type="compositionally biased region" description="Low complexity" evidence="2">
    <location>
        <begin position="12"/>
        <end position="32"/>
    </location>
</feature>
<keyword evidence="1" id="KW-0175">Coiled coil</keyword>
<reference evidence="3" key="1">
    <citation type="journal article" date="2020" name="Fungal Divers.">
        <title>Resolving the Mortierellaceae phylogeny through synthesis of multi-gene phylogenetics and phylogenomics.</title>
        <authorList>
            <person name="Vandepol N."/>
            <person name="Liber J."/>
            <person name="Desiro A."/>
            <person name="Na H."/>
            <person name="Kennedy M."/>
            <person name="Barry K."/>
            <person name="Grigoriev I.V."/>
            <person name="Miller A.N."/>
            <person name="O'Donnell K."/>
            <person name="Stajich J.E."/>
            <person name="Bonito G."/>
        </authorList>
    </citation>
    <scope>NUCLEOTIDE SEQUENCE</scope>
    <source>
        <strain evidence="3">NRRL 2591</strain>
    </source>
</reference>
<feature type="compositionally biased region" description="Acidic residues" evidence="2">
    <location>
        <begin position="257"/>
        <end position="276"/>
    </location>
</feature>
<feature type="region of interest" description="Disordered" evidence="2">
    <location>
        <begin position="1"/>
        <end position="109"/>
    </location>
</feature>
<gene>
    <name evidence="3" type="ORF">EC957_004837</name>
</gene>
<proteinExistence type="predicted"/>
<accession>A0A9P6F136</accession>
<feature type="compositionally biased region" description="Polar residues" evidence="2">
    <location>
        <begin position="47"/>
        <end position="61"/>
    </location>
</feature>
<evidence type="ECO:0000313" key="4">
    <source>
        <dbReference type="Proteomes" id="UP000723463"/>
    </source>
</evidence>
<feature type="compositionally biased region" description="Low complexity" evidence="2">
    <location>
        <begin position="614"/>
        <end position="627"/>
    </location>
</feature>
<protein>
    <submittedName>
        <fullName evidence="3">Uncharacterized protein</fullName>
    </submittedName>
</protein>
<dbReference type="EMBL" id="JAAAXW010000222">
    <property type="protein sequence ID" value="KAF9539949.1"/>
    <property type="molecule type" value="Genomic_DNA"/>
</dbReference>
<name>A0A9P6F136_9FUNG</name>
<keyword evidence="4" id="KW-1185">Reference proteome</keyword>
<feature type="compositionally biased region" description="Gly residues" evidence="2">
    <location>
        <begin position="301"/>
        <end position="310"/>
    </location>
</feature>
<evidence type="ECO:0000313" key="3">
    <source>
        <dbReference type="EMBL" id="KAF9539949.1"/>
    </source>
</evidence>
<comment type="caution">
    <text evidence="3">The sequence shown here is derived from an EMBL/GenBank/DDBJ whole genome shotgun (WGS) entry which is preliminary data.</text>
</comment>
<feature type="region of interest" description="Disordered" evidence="2">
    <location>
        <begin position="295"/>
        <end position="322"/>
    </location>
</feature>
<feature type="compositionally biased region" description="Low complexity" evidence="2">
    <location>
        <begin position="132"/>
        <end position="142"/>
    </location>
</feature>
<dbReference type="AlphaFoldDB" id="A0A9P6F136"/>
<organism evidence="3 4">
    <name type="scientific">Mortierella hygrophila</name>
    <dbReference type="NCBI Taxonomy" id="979708"/>
    <lineage>
        <taxon>Eukaryota</taxon>
        <taxon>Fungi</taxon>
        <taxon>Fungi incertae sedis</taxon>
        <taxon>Mucoromycota</taxon>
        <taxon>Mortierellomycotina</taxon>
        <taxon>Mortierellomycetes</taxon>
        <taxon>Mortierellales</taxon>
        <taxon>Mortierellaceae</taxon>
        <taxon>Mortierella</taxon>
    </lineage>
</organism>
<feature type="region of interest" description="Disordered" evidence="2">
    <location>
        <begin position="580"/>
        <end position="636"/>
    </location>
</feature>
<feature type="compositionally biased region" description="Polar residues" evidence="2">
    <location>
        <begin position="582"/>
        <end position="613"/>
    </location>
</feature>